<dbReference type="Gramene" id="Bo6g119960.1">
    <property type="protein sequence ID" value="Bo6g119960.1"/>
    <property type="gene ID" value="Bo6g119960"/>
</dbReference>
<feature type="region of interest" description="Disordered" evidence="1">
    <location>
        <begin position="1"/>
        <end position="40"/>
    </location>
</feature>
<dbReference type="HOGENOM" id="CLU_2443931_0_0_1"/>
<reference evidence="2" key="2">
    <citation type="submission" date="2015-03" db="UniProtKB">
        <authorList>
            <consortium name="EnsemblPlants"/>
        </authorList>
    </citation>
    <scope>IDENTIFICATION</scope>
</reference>
<protein>
    <submittedName>
        <fullName evidence="2">Uncharacterized protein</fullName>
    </submittedName>
</protein>
<evidence type="ECO:0000313" key="2">
    <source>
        <dbReference type="EnsemblPlants" id="Bo6g119960.1"/>
    </source>
</evidence>
<feature type="compositionally biased region" description="Basic residues" evidence="1">
    <location>
        <begin position="1"/>
        <end position="24"/>
    </location>
</feature>
<dbReference type="EnsemblPlants" id="Bo6g119960.1">
    <property type="protein sequence ID" value="Bo6g119960.1"/>
    <property type="gene ID" value="Bo6g119960"/>
</dbReference>
<feature type="compositionally biased region" description="Polar residues" evidence="1">
    <location>
        <begin position="53"/>
        <end position="70"/>
    </location>
</feature>
<dbReference type="Proteomes" id="UP000032141">
    <property type="component" value="Chromosome C6"/>
</dbReference>
<sequence>MKGRLHQKTSMKSRWRKIRHKNLPKRSEKSRRLPGSPDDFLEVKTTLSEDFQEVQTTSRRLPDDFQTTFSRSEKPAYPKTFKSLKNRKNE</sequence>
<evidence type="ECO:0000313" key="3">
    <source>
        <dbReference type="Proteomes" id="UP000032141"/>
    </source>
</evidence>
<reference evidence="2 3" key="1">
    <citation type="journal article" date="2014" name="Genome Biol.">
        <title>Transcriptome and methylome profiling reveals relics of genome dominance in the mesopolyploid Brassica oleracea.</title>
        <authorList>
            <person name="Parkin I.A."/>
            <person name="Koh C."/>
            <person name="Tang H."/>
            <person name="Robinson S.J."/>
            <person name="Kagale S."/>
            <person name="Clarke W.E."/>
            <person name="Town C.D."/>
            <person name="Nixon J."/>
            <person name="Krishnakumar V."/>
            <person name="Bidwell S.L."/>
            <person name="Denoeud F."/>
            <person name="Belcram H."/>
            <person name="Links M.G."/>
            <person name="Just J."/>
            <person name="Clarke C."/>
            <person name="Bender T."/>
            <person name="Huebert T."/>
            <person name="Mason A.S."/>
            <person name="Pires J.C."/>
            <person name="Barker G."/>
            <person name="Moore J."/>
            <person name="Walley P.G."/>
            <person name="Manoli S."/>
            <person name="Batley J."/>
            <person name="Edwards D."/>
            <person name="Nelson M.N."/>
            <person name="Wang X."/>
            <person name="Paterson A.H."/>
            <person name="King G."/>
            <person name="Bancroft I."/>
            <person name="Chalhoub B."/>
            <person name="Sharpe A.G."/>
        </authorList>
    </citation>
    <scope>NUCLEOTIDE SEQUENCE</scope>
    <source>
        <strain evidence="2 3">cv. TO1000</strain>
    </source>
</reference>
<dbReference type="AlphaFoldDB" id="A0A0D3D101"/>
<evidence type="ECO:0000256" key="1">
    <source>
        <dbReference type="SAM" id="MobiDB-lite"/>
    </source>
</evidence>
<proteinExistence type="predicted"/>
<keyword evidence="3" id="KW-1185">Reference proteome</keyword>
<feature type="region of interest" description="Disordered" evidence="1">
    <location>
        <begin position="53"/>
        <end position="90"/>
    </location>
</feature>
<organism evidence="2 3">
    <name type="scientific">Brassica oleracea var. oleracea</name>
    <dbReference type="NCBI Taxonomy" id="109376"/>
    <lineage>
        <taxon>Eukaryota</taxon>
        <taxon>Viridiplantae</taxon>
        <taxon>Streptophyta</taxon>
        <taxon>Embryophyta</taxon>
        <taxon>Tracheophyta</taxon>
        <taxon>Spermatophyta</taxon>
        <taxon>Magnoliopsida</taxon>
        <taxon>eudicotyledons</taxon>
        <taxon>Gunneridae</taxon>
        <taxon>Pentapetalae</taxon>
        <taxon>rosids</taxon>
        <taxon>malvids</taxon>
        <taxon>Brassicales</taxon>
        <taxon>Brassicaceae</taxon>
        <taxon>Brassiceae</taxon>
        <taxon>Brassica</taxon>
    </lineage>
</organism>
<accession>A0A0D3D101</accession>
<name>A0A0D3D101_BRAOL</name>